<accession>Q14MH0</accession>
<sequence>MFFAGNPQDKNHFLSYNVYTEDNVTEACNKKEYILLRNAKLHGKLLYLHAKEIRFLKLAEIKAQLRN</sequence>
<dbReference type="EMBL" id="CP096246">
    <property type="protein sequence ID" value="WFG97206.1"/>
    <property type="molecule type" value="Genomic_DNA"/>
</dbReference>
<dbReference type="AlphaFoldDB" id="Q14MH0"/>
<dbReference type="EMBL" id="CP046368">
    <property type="protein sequence ID" value="QIA68763.1"/>
    <property type="molecule type" value="Genomic_DNA"/>
</dbReference>
<reference evidence="2 4" key="2">
    <citation type="submission" date="2019-11" db="EMBL/GenBank/DDBJ databases">
        <title>Whole genome sequencing and comparative genomics analyses of five strains of Spiroplasma citri.</title>
        <authorList>
            <person name="Yokomi R."/>
            <person name="Chen J."/>
            <person name="Rattner R."/>
            <person name="Vidalakis G."/>
        </authorList>
    </citation>
    <scope>NUCLEOTIDE SEQUENCE [LARGE SCALE GENOMIC DNA]</scope>
    <source>
        <strain evidence="2 4">BR12</strain>
    </source>
</reference>
<evidence type="ECO:0000313" key="3">
    <source>
        <dbReference type="EMBL" id="WFG97206.1"/>
    </source>
</evidence>
<dbReference type="Proteomes" id="UP001214629">
    <property type="component" value="Chromosome"/>
</dbReference>
<evidence type="ECO:0000313" key="5">
    <source>
        <dbReference type="Proteomes" id="UP001214629"/>
    </source>
</evidence>
<dbReference type="GeneID" id="54238712"/>
<organism evidence="1">
    <name type="scientific">Spiroplasma citri</name>
    <dbReference type="NCBI Taxonomy" id="2133"/>
    <lineage>
        <taxon>Bacteria</taxon>
        <taxon>Bacillati</taxon>
        <taxon>Mycoplasmatota</taxon>
        <taxon>Mollicutes</taxon>
        <taxon>Entomoplasmatales</taxon>
        <taxon>Spiroplasmataceae</taxon>
        <taxon>Spiroplasma</taxon>
    </lineage>
</organism>
<dbReference type="STRING" id="2133.SCITRI_00814"/>
<evidence type="ECO:0000313" key="2">
    <source>
        <dbReference type="EMBL" id="QIA68763.1"/>
    </source>
</evidence>
<evidence type="ECO:0000313" key="4">
    <source>
        <dbReference type="Proteomes" id="UP000464735"/>
    </source>
</evidence>
<gene>
    <name evidence="2" type="ORF">GL298_04100</name>
    <name evidence="3" type="ORF">M0C40_04190</name>
    <name evidence="1" type="ORF">SPICI10_030</name>
</gene>
<dbReference type="RefSeq" id="WP_071937304.1">
    <property type="nucleotide sequence ID" value="NZ_CP013197.1"/>
</dbReference>
<dbReference type="KEGG" id="sck:SCITRI_00814"/>
<reference evidence="3 5" key="3">
    <citation type="submission" date="2022-04" db="EMBL/GenBank/DDBJ databases">
        <title>Whole genome of Spiroplasma citri.</title>
        <authorList>
            <person name="Khanchezar A."/>
            <person name="Izadpanah K."/>
            <person name="Taghavi M."/>
            <person name="Ghorbani A."/>
            <person name="Beven L."/>
        </authorList>
    </citation>
    <scope>NUCLEOTIDE SEQUENCE [LARGE SCALE GENOMIC DNA]</scope>
    <source>
        <strain evidence="3 5">D4</strain>
    </source>
</reference>
<evidence type="ECO:0000313" key="1">
    <source>
        <dbReference type="EMBL" id="CAK99309.1"/>
    </source>
</evidence>
<reference evidence="1" key="1">
    <citation type="journal article" date="2010" name="Appl. Environ. Microbiol.">
        <title>Partial chromosome sequence of Spiroplasma citri reveals extensive viral invasion and important gene decay.</title>
        <authorList>
            <person name="Carle P."/>
            <person name="Saillard C."/>
            <person name="Carrere N."/>
            <person name="Carrere S."/>
            <person name="Duret S."/>
            <person name="Eveillard S."/>
            <person name="Gaurivaud P."/>
            <person name="Gourgues G."/>
            <person name="Gouzy J."/>
            <person name="Salar P."/>
            <person name="Verdin E."/>
            <person name="Breton M."/>
            <person name="Blanchard A."/>
            <person name="Laigret F."/>
            <person name="Bove J.M."/>
            <person name="Renaudin J."/>
            <person name="Foissac X."/>
        </authorList>
    </citation>
    <scope>NUCLEOTIDE SEQUENCE</scope>
    <source>
        <strain evidence="1">GII3-3X</strain>
    </source>
</reference>
<dbReference type="Proteomes" id="UP000464735">
    <property type="component" value="Chromosome"/>
</dbReference>
<protein>
    <submittedName>
        <fullName evidence="1">Uncharacterized protein</fullName>
    </submittedName>
</protein>
<name>Q14MH0_SPICI</name>
<proteinExistence type="predicted"/>
<dbReference type="EMBL" id="AM285311">
    <property type="protein sequence ID" value="CAK99309.1"/>
    <property type="molecule type" value="Genomic_DNA"/>
</dbReference>
<keyword evidence="5" id="KW-1185">Reference proteome</keyword>
<dbReference type="OrthoDB" id="389414at2"/>